<dbReference type="InterPro" id="IPR003439">
    <property type="entry name" value="ABC_transporter-like_ATP-bd"/>
</dbReference>
<dbReference type="InterPro" id="IPR017871">
    <property type="entry name" value="ABC_transporter-like_CS"/>
</dbReference>
<dbReference type="InterPro" id="IPR011527">
    <property type="entry name" value="ABC1_TM_dom"/>
</dbReference>
<proteinExistence type="predicted"/>
<dbReference type="FunFam" id="3.40.50.300:FF:000287">
    <property type="entry name" value="Multidrug ABC transporter ATP-binding protein"/>
    <property type="match status" value="1"/>
</dbReference>
<dbReference type="SMART" id="SM00382">
    <property type="entry name" value="AAA"/>
    <property type="match status" value="1"/>
</dbReference>
<keyword evidence="7 8" id="KW-0472">Membrane</keyword>
<reference evidence="11 12" key="1">
    <citation type="submission" date="2021-11" db="EMBL/GenBank/DDBJ databases">
        <title>Lacrimispora sp. nov. NSJ-141 isolated from human feces.</title>
        <authorList>
            <person name="Abdugheni R."/>
        </authorList>
    </citation>
    <scope>NUCLEOTIDE SEQUENCE [LARGE SCALE GENOMIC DNA]</scope>
    <source>
        <strain evidence="11 12">NSJ-141</strain>
    </source>
</reference>
<evidence type="ECO:0000256" key="3">
    <source>
        <dbReference type="ARBA" id="ARBA00022692"/>
    </source>
</evidence>
<dbReference type="GO" id="GO:0005886">
    <property type="term" value="C:plasma membrane"/>
    <property type="evidence" value="ECO:0007669"/>
    <property type="project" value="UniProtKB-SubCell"/>
</dbReference>
<comment type="caution">
    <text evidence="11">The sequence shown here is derived from an EMBL/GenBank/DDBJ whole genome shotgun (WGS) entry which is preliminary data.</text>
</comment>
<dbReference type="AlphaFoldDB" id="A0AAP2RJZ0"/>
<evidence type="ECO:0000256" key="2">
    <source>
        <dbReference type="ARBA" id="ARBA00022448"/>
    </source>
</evidence>
<dbReference type="Gene3D" id="3.40.50.300">
    <property type="entry name" value="P-loop containing nucleotide triphosphate hydrolases"/>
    <property type="match status" value="1"/>
</dbReference>
<dbReference type="PANTHER" id="PTHR24221">
    <property type="entry name" value="ATP-BINDING CASSETTE SUB-FAMILY B"/>
    <property type="match status" value="1"/>
</dbReference>
<dbReference type="PROSITE" id="PS00211">
    <property type="entry name" value="ABC_TRANSPORTER_1"/>
    <property type="match status" value="1"/>
</dbReference>
<evidence type="ECO:0000256" key="5">
    <source>
        <dbReference type="ARBA" id="ARBA00022840"/>
    </source>
</evidence>
<dbReference type="SUPFAM" id="SSF52540">
    <property type="entry name" value="P-loop containing nucleoside triphosphate hydrolases"/>
    <property type="match status" value="1"/>
</dbReference>
<evidence type="ECO:0000256" key="4">
    <source>
        <dbReference type="ARBA" id="ARBA00022741"/>
    </source>
</evidence>
<evidence type="ECO:0000313" key="11">
    <source>
        <dbReference type="EMBL" id="MCD2493010.1"/>
    </source>
</evidence>
<dbReference type="Proteomes" id="UP001299265">
    <property type="component" value="Unassembled WGS sequence"/>
</dbReference>
<dbReference type="InterPro" id="IPR003593">
    <property type="entry name" value="AAA+_ATPase"/>
</dbReference>
<gene>
    <name evidence="11" type="ORF">LQE92_10255</name>
</gene>
<dbReference type="Pfam" id="PF00005">
    <property type="entry name" value="ABC_tran"/>
    <property type="match status" value="1"/>
</dbReference>
<evidence type="ECO:0000259" key="10">
    <source>
        <dbReference type="PROSITE" id="PS50929"/>
    </source>
</evidence>
<keyword evidence="4" id="KW-0547">Nucleotide-binding</keyword>
<dbReference type="InterPro" id="IPR027417">
    <property type="entry name" value="P-loop_NTPase"/>
</dbReference>
<keyword evidence="12" id="KW-1185">Reference proteome</keyword>
<dbReference type="GO" id="GO:0016887">
    <property type="term" value="F:ATP hydrolysis activity"/>
    <property type="evidence" value="ECO:0007669"/>
    <property type="project" value="InterPro"/>
</dbReference>
<evidence type="ECO:0000256" key="8">
    <source>
        <dbReference type="SAM" id="Phobius"/>
    </source>
</evidence>
<dbReference type="PROSITE" id="PS50929">
    <property type="entry name" value="ABC_TM1F"/>
    <property type="match status" value="1"/>
</dbReference>
<protein>
    <submittedName>
        <fullName evidence="11">ABC transporter ATP-binding protein/permease</fullName>
    </submittedName>
</protein>
<feature type="transmembrane region" description="Helical" evidence="8">
    <location>
        <begin position="54"/>
        <end position="73"/>
    </location>
</feature>
<sequence length="579" mass="63371">MIEALKRIWDFSGKERGNINKSIAFCFLNAVFHMFQVGAIYFVVLALVDGTDSLAPALLAIVLMLLSIIGGAATKSVSQLQQTHAGYFMAANSRIGIADRLKSVPMGYFNDNSLGEITGVSTTTLDNIETIAPRVLVMVLSGFITTAVFLVMVFSFDWRIGLIVLTGVLLYLLITSKMQKKSIALAPLRQKSETVLVEAVLEYVQGMSVVKSFNLTGRGDKTVQDALEFNRKSNSDLEKLFTPYVMVQGAALQIAGVCMMLASAGFFLAETIHAANALMVVIMSFLVFAQIESAGSSLSILRVVTSCIEKVEELDSMPQMDERGESLKPVSHDINFENVSFSYEKREILHEINLTIPNKTTTAVIGPSGSGKTTLCSLIARFWDVDSGSVKVGGRDVRDYTLESLMDQISVVFQNVYLFADTIENNIKFGCPDATREQVIEAARKACCDDFIEALPDGYNTLIGEGGASLSGGERQRISIARAMLKDAPIIILDEATANVDPENEDRLQKAIEELTRNKTIIMIAHRLKTVRNADQILVIDGGCIVQKGRHEELIEQPGIYADFVTGRKESIGWKLSAV</sequence>
<dbReference type="Gene3D" id="1.20.1560.10">
    <property type="entry name" value="ABC transporter type 1, transmembrane domain"/>
    <property type="match status" value="1"/>
</dbReference>
<dbReference type="InterPro" id="IPR036640">
    <property type="entry name" value="ABC1_TM_sf"/>
</dbReference>
<evidence type="ECO:0000256" key="6">
    <source>
        <dbReference type="ARBA" id="ARBA00022989"/>
    </source>
</evidence>
<dbReference type="Pfam" id="PF00664">
    <property type="entry name" value="ABC_membrane"/>
    <property type="match status" value="1"/>
</dbReference>
<dbReference type="RefSeq" id="WP_231062872.1">
    <property type="nucleotide sequence ID" value="NZ_JAJNOR010000005.1"/>
</dbReference>
<comment type="subcellular location">
    <subcellularLocation>
        <location evidence="1">Cell membrane</location>
        <topology evidence="1">Multi-pass membrane protein</topology>
    </subcellularLocation>
</comment>
<feature type="transmembrane region" description="Helical" evidence="8">
    <location>
        <begin position="23"/>
        <end position="48"/>
    </location>
</feature>
<dbReference type="GO" id="GO:0140359">
    <property type="term" value="F:ABC-type transporter activity"/>
    <property type="evidence" value="ECO:0007669"/>
    <property type="project" value="InterPro"/>
</dbReference>
<feature type="transmembrane region" description="Helical" evidence="8">
    <location>
        <begin position="274"/>
        <end position="291"/>
    </location>
</feature>
<dbReference type="SUPFAM" id="SSF90123">
    <property type="entry name" value="ABC transporter transmembrane region"/>
    <property type="match status" value="1"/>
</dbReference>
<feature type="transmembrane region" description="Helical" evidence="8">
    <location>
        <begin position="158"/>
        <end position="174"/>
    </location>
</feature>
<dbReference type="GO" id="GO:0005524">
    <property type="term" value="F:ATP binding"/>
    <property type="evidence" value="ECO:0007669"/>
    <property type="project" value="UniProtKB-KW"/>
</dbReference>
<feature type="transmembrane region" description="Helical" evidence="8">
    <location>
        <begin position="135"/>
        <end position="152"/>
    </location>
</feature>
<keyword evidence="3 8" id="KW-0812">Transmembrane</keyword>
<evidence type="ECO:0000256" key="1">
    <source>
        <dbReference type="ARBA" id="ARBA00004651"/>
    </source>
</evidence>
<keyword evidence="5 11" id="KW-0067">ATP-binding</keyword>
<evidence type="ECO:0000313" key="12">
    <source>
        <dbReference type="Proteomes" id="UP001299265"/>
    </source>
</evidence>
<dbReference type="GO" id="GO:0034040">
    <property type="term" value="F:ATPase-coupled lipid transmembrane transporter activity"/>
    <property type="evidence" value="ECO:0007669"/>
    <property type="project" value="TreeGrafter"/>
</dbReference>
<dbReference type="InterPro" id="IPR039421">
    <property type="entry name" value="Type_1_exporter"/>
</dbReference>
<organism evidence="11 12">
    <name type="scientific">Lientehia hominis</name>
    <dbReference type="NCBI Taxonomy" id="2897778"/>
    <lineage>
        <taxon>Bacteria</taxon>
        <taxon>Bacillati</taxon>
        <taxon>Bacillota</taxon>
        <taxon>Clostridia</taxon>
        <taxon>Lachnospirales</taxon>
        <taxon>Lachnospiraceae</taxon>
        <taxon>Lientehia</taxon>
    </lineage>
</organism>
<dbReference type="PROSITE" id="PS50893">
    <property type="entry name" value="ABC_TRANSPORTER_2"/>
    <property type="match status" value="1"/>
</dbReference>
<name>A0AAP2RJZ0_9FIRM</name>
<accession>A0AAP2RJZ0</accession>
<keyword evidence="2" id="KW-0813">Transport</keyword>
<dbReference type="EMBL" id="JAJNOR010000005">
    <property type="protein sequence ID" value="MCD2493010.1"/>
    <property type="molecule type" value="Genomic_DNA"/>
</dbReference>
<feature type="domain" description="ABC transporter" evidence="9">
    <location>
        <begin position="334"/>
        <end position="567"/>
    </location>
</feature>
<evidence type="ECO:0000259" key="9">
    <source>
        <dbReference type="PROSITE" id="PS50893"/>
    </source>
</evidence>
<dbReference type="PANTHER" id="PTHR24221:SF397">
    <property type="entry name" value="ABC TRANSPORTER, ATP-BINDING TRANSMEMBRANE PROTEIN"/>
    <property type="match status" value="1"/>
</dbReference>
<feature type="domain" description="ABC transmembrane type-1" evidence="10">
    <location>
        <begin position="22"/>
        <end position="301"/>
    </location>
</feature>
<evidence type="ECO:0000256" key="7">
    <source>
        <dbReference type="ARBA" id="ARBA00023136"/>
    </source>
</evidence>
<keyword evidence="6 8" id="KW-1133">Transmembrane helix</keyword>